<dbReference type="AlphaFoldDB" id="A0A822E7E9"/>
<evidence type="ECO:0000313" key="1">
    <source>
        <dbReference type="EMBL" id="CAF5095192.1"/>
    </source>
</evidence>
<dbReference type="Proteomes" id="UP000663848">
    <property type="component" value="Unassembled WGS sequence"/>
</dbReference>
<evidence type="ECO:0000313" key="2">
    <source>
        <dbReference type="Proteomes" id="UP000663848"/>
    </source>
</evidence>
<protein>
    <submittedName>
        <fullName evidence="1">Uncharacterized protein</fullName>
    </submittedName>
</protein>
<feature type="non-terminal residue" evidence="1">
    <location>
        <position position="80"/>
    </location>
</feature>
<reference evidence="1" key="1">
    <citation type="submission" date="2021-02" db="EMBL/GenBank/DDBJ databases">
        <authorList>
            <person name="Nowell W R."/>
        </authorList>
    </citation>
    <scope>NUCLEOTIDE SEQUENCE</scope>
</reference>
<sequence>LREKLKPLNATVSLQTEGSLEVVYNGTRSTVKRRLQWANDVEKFVESFLNDRLAIYKVPWNNHKIPVITCEQLADLSLKD</sequence>
<dbReference type="EMBL" id="CAJOBR010069480">
    <property type="protein sequence ID" value="CAF5095192.1"/>
    <property type="molecule type" value="Genomic_DNA"/>
</dbReference>
<proteinExistence type="predicted"/>
<comment type="caution">
    <text evidence="1">The sequence shown here is derived from an EMBL/GenBank/DDBJ whole genome shotgun (WGS) entry which is preliminary data.</text>
</comment>
<name>A0A822E7E9_9BILA</name>
<accession>A0A822E7E9</accession>
<feature type="non-terminal residue" evidence="1">
    <location>
        <position position="1"/>
    </location>
</feature>
<gene>
    <name evidence="1" type="ORF">QYT958_LOCUS44546</name>
</gene>
<organism evidence="1 2">
    <name type="scientific">Rotaria socialis</name>
    <dbReference type="NCBI Taxonomy" id="392032"/>
    <lineage>
        <taxon>Eukaryota</taxon>
        <taxon>Metazoa</taxon>
        <taxon>Spiralia</taxon>
        <taxon>Gnathifera</taxon>
        <taxon>Rotifera</taxon>
        <taxon>Eurotatoria</taxon>
        <taxon>Bdelloidea</taxon>
        <taxon>Philodinida</taxon>
        <taxon>Philodinidae</taxon>
        <taxon>Rotaria</taxon>
    </lineage>
</organism>